<organism evidence="2 3">
    <name type="scientific">Acorus calamus</name>
    <name type="common">Sweet flag</name>
    <dbReference type="NCBI Taxonomy" id="4465"/>
    <lineage>
        <taxon>Eukaryota</taxon>
        <taxon>Viridiplantae</taxon>
        <taxon>Streptophyta</taxon>
        <taxon>Embryophyta</taxon>
        <taxon>Tracheophyta</taxon>
        <taxon>Spermatophyta</taxon>
        <taxon>Magnoliopsida</taxon>
        <taxon>Liliopsida</taxon>
        <taxon>Acoraceae</taxon>
        <taxon>Acorus</taxon>
    </lineage>
</organism>
<comment type="caution">
    <text evidence="2">The sequence shown here is derived from an EMBL/GenBank/DDBJ whole genome shotgun (WGS) entry which is preliminary data.</text>
</comment>
<name>A0AAV9D9U5_ACOCL</name>
<protein>
    <submittedName>
        <fullName evidence="2">Uncharacterized protein</fullName>
    </submittedName>
</protein>
<evidence type="ECO:0000313" key="3">
    <source>
        <dbReference type="Proteomes" id="UP001180020"/>
    </source>
</evidence>
<evidence type="ECO:0000313" key="2">
    <source>
        <dbReference type="EMBL" id="KAK1297644.1"/>
    </source>
</evidence>
<keyword evidence="1" id="KW-0732">Signal</keyword>
<dbReference type="Proteomes" id="UP001180020">
    <property type="component" value="Unassembled WGS sequence"/>
</dbReference>
<feature type="signal peptide" evidence="1">
    <location>
        <begin position="1"/>
        <end position="31"/>
    </location>
</feature>
<gene>
    <name evidence="2" type="ORF">QJS10_CPB15g01401</name>
</gene>
<proteinExistence type="predicted"/>
<accession>A0AAV9D9U5</accession>
<sequence>MTNEGSLYNSSHPPSVLAVLVLLLAVAGVMTTNVMSLNGARCNGSIAECHGEEEELLAVGESENGLRSLLQGNKNIIIYKVFGADKPVFSSNAPGSSYFARRGCDTFNRCRPKT</sequence>
<reference evidence="2" key="2">
    <citation type="submission" date="2023-06" db="EMBL/GenBank/DDBJ databases">
        <authorList>
            <person name="Ma L."/>
            <person name="Liu K.-W."/>
            <person name="Li Z."/>
            <person name="Hsiao Y.-Y."/>
            <person name="Qi Y."/>
            <person name="Fu T."/>
            <person name="Tang G."/>
            <person name="Zhang D."/>
            <person name="Sun W.-H."/>
            <person name="Liu D.-K."/>
            <person name="Li Y."/>
            <person name="Chen G.-Z."/>
            <person name="Liu X.-D."/>
            <person name="Liao X.-Y."/>
            <person name="Jiang Y.-T."/>
            <person name="Yu X."/>
            <person name="Hao Y."/>
            <person name="Huang J."/>
            <person name="Zhao X.-W."/>
            <person name="Ke S."/>
            <person name="Chen Y.-Y."/>
            <person name="Wu W.-L."/>
            <person name="Hsu J.-L."/>
            <person name="Lin Y.-F."/>
            <person name="Huang M.-D."/>
            <person name="Li C.-Y."/>
            <person name="Huang L."/>
            <person name="Wang Z.-W."/>
            <person name="Zhao X."/>
            <person name="Zhong W.-Y."/>
            <person name="Peng D.-H."/>
            <person name="Ahmad S."/>
            <person name="Lan S."/>
            <person name="Zhang J.-S."/>
            <person name="Tsai W.-C."/>
            <person name="Van De Peer Y."/>
            <person name="Liu Z.-J."/>
        </authorList>
    </citation>
    <scope>NUCLEOTIDE SEQUENCE</scope>
    <source>
        <strain evidence="2">CP</strain>
        <tissue evidence="2">Leaves</tissue>
    </source>
</reference>
<feature type="chain" id="PRO_5043776459" evidence="1">
    <location>
        <begin position="32"/>
        <end position="114"/>
    </location>
</feature>
<evidence type="ECO:0000256" key="1">
    <source>
        <dbReference type="SAM" id="SignalP"/>
    </source>
</evidence>
<dbReference type="EMBL" id="JAUJYO010000015">
    <property type="protein sequence ID" value="KAK1297644.1"/>
    <property type="molecule type" value="Genomic_DNA"/>
</dbReference>
<reference evidence="2" key="1">
    <citation type="journal article" date="2023" name="Nat. Commun.">
        <title>Diploid and tetraploid genomes of Acorus and the evolution of monocots.</title>
        <authorList>
            <person name="Ma L."/>
            <person name="Liu K.W."/>
            <person name="Li Z."/>
            <person name="Hsiao Y.Y."/>
            <person name="Qi Y."/>
            <person name="Fu T."/>
            <person name="Tang G.D."/>
            <person name="Zhang D."/>
            <person name="Sun W.H."/>
            <person name="Liu D.K."/>
            <person name="Li Y."/>
            <person name="Chen G.Z."/>
            <person name="Liu X.D."/>
            <person name="Liao X.Y."/>
            <person name="Jiang Y.T."/>
            <person name="Yu X."/>
            <person name="Hao Y."/>
            <person name="Huang J."/>
            <person name="Zhao X.W."/>
            <person name="Ke S."/>
            <person name="Chen Y.Y."/>
            <person name="Wu W.L."/>
            <person name="Hsu J.L."/>
            <person name="Lin Y.F."/>
            <person name="Huang M.D."/>
            <person name="Li C.Y."/>
            <person name="Huang L."/>
            <person name="Wang Z.W."/>
            <person name="Zhao X."/>
            <person name="Zhong W.Y."/>
            <person name="Peng D.H."/>
            <person name="Ahmad S."/>
            <person name="Lan S."/>
            <person name="Zhang J.S."/>
            <person name="Tsai W.C."/>
            <person name="Van de Peer Y."/>
            <person name="Liu Z.J."/>
        </authorList>
    </citation>
    <scope>NUCLEOTIDE SEQUENCE</scope>
    <source>
        <strain evidence="2">CP</strain>
    </source>
</reference>
<dbReference type="AlphaFoldDB" id="A0AAV9D9U5"/>
<keyword evidence="3" id="KW-1185">Reference proteome</keyword>